<comment type="similarity">
    <text evidence="9">Belongs to the exbB/tolQ family.</text>
</comment>
<dbReference type="GO" id="GO:0005886">
    <property type="term" value="C:plasma membrane"/>
    <property type="evidence" value="ECO:0007669"/>
    <property type="project" value="UniProtKB-SubCell"/>
</dbReference>
<keyword evidence="4" id="KW-0132">Cell division</keyword>
<evidence type="ECO:0000256" key="5">
    <source>
        <dbReference type="ARBA" id="ARBA00022692"/>
    </source>
</evidence>
<keyword evidence="7 10" id="KW-0472">Membrane</keyword>
<reference evidence="12 13" key="1">
    <citation type="submission" date="2020-06" db="EMBL/GenBank/DDBJ databases">
        <title>Altererythrobacter sp. HHU K3-1.</title>
        <authorList>
            <person name="Zhang D."/>
            <person name="Xue H."/>
        </authorList>
    </citation>
    <scope>NUCLEOTIDE SEQUENCE [LARGE SCALE GENOMIC DNA]</scope>
    <source>
        <strain evidence="12 13">HHU K3-1</strain>
    </source>
</reference>
<accession>A0A850H7G4</accession>
<evidence type="ECO:0000313" key="12">
    <source>
        <dbReference type="EMBL" id="NVD45788.1"/>
    </source>
</evidence>
<proteinExistence type="inferred from homology"/>
<keyword evidence="5 10" id="KW-0812">Transmembrane</keyword>
<organism evidence="12 13">
    <name type="scientific">Qipengyuania atrilutea</name>
    <dbReference type="NCBI Taxonomy" id="2744473"/>
    <lineage>
        <taxon>Bacteria</taxon>
        <taxon>Pseudomonadati</taxon>
        <taxon>Pseudomonadota</taxon>
        <taxon>Alphaproteobacteria</taxon>
        <taxon>Sphingomonadales</taxon>
        <taxon>Erythrobacteraceae</taxon>
        <taxon>Qipengyuania</taxon>
    </lineage>
</organism>
<dbReference type="Proteomes" id="UP000561438">
    <property type="component" value="Unassembled WGS sequence"/>
</dbReference>
<dbReference type="InterPro" id="IPR014163">
    <property type="entry name" value="Tol-Pal_TolQ"/>
</dbReference>
<dbReference type="PANTHER" id="PTHR30625">
    <property type="entry name" value="PROTEIN TOLQ"/>
    <property type="match status" value="1"/>
</dbReference>
<evidence type="ECO:0000313" key="13">
    <source>
        <dbReference type="Proteomes" id="UP000561438"/>
    </source>
</evidence>
<feature type="transmembrane region" description="Helical" evidence="10">
    <location>
        <begin position="31"/>
        <end position="56"/>
    </location>
</feature>
<sequence>MIALLPELSVNFVASAPVSLDPLRLFLDADIVVKIVMAGLLLASVWSWAIIVSFITRMGRLKHASRQFEDKFWDAADVDRFMSERRSKATPSARVADMAVKEWRRSMSSESGAVGSRDPQAMRERIGIAMNSQVAVEADALADRLNFLATTGSVAPFVGLFGTVWGIMNSFFQIGIQENSSLAVVAPGISEALFATAIGLFAAIPAVIAYNRFSHEVNRFEARLGRFADAVHASLTRQLERR</sequence>
<feature type="domain" description="MotA/TolQ/ExbB proton channel" evidence="11">
    <location>
        <begin position="118"/>
        <end position="223"/>
    </location>
</feature>
<feature type="transmembrane region" description="Helical" evidence="10">
    <location>
        <begin position="192"/>
        <end position="210"/>
    </location>
</feature>
<name>A0A850H7G4_9SPHN</name>
<dbReference type="GO" id="GO:0043213">
    <property type="term" value="P:bacteriocin transport"/>
    <property type="evidence" value="ECO:0007669"/>
    <property type="project" value="InterPro"/>
</dbReference>
<evidence type="ECO:0000259" key="11">
    <source>
        <dbReference type="Pfam" id="PF01618"/>
    </source>
</evidence>
<dbReference type="InterPro" id="IPR002898">
    <property type="entry name" value="MotA_ExbB_proton_chnl"/>
</dbReference>
<comment type="caution">
    <text evidence="12">The sequence shown here is derived from an EMBL/GenBank/DDBJ whole genome shotgun (WGS) entry which is preliminary data.</text>
</comment>
<dbReference type="EMBL" id="JABWGV010000005">
    <property type="protein sequence ID" value="NVD45788.1"/>
    <property type="molecule type" value="Genomic_DNA"/>
</dbReference>
<dbReference type="AlphaFoldDB" id="A0A850H7G4"/>
<evidence type="ECO:0000256" key="3">
    <source>
        <dbReference type="ARBA" id="ARBA00022519"/>
    </source>
</evidence>
<keyword evidence="9" id="KW-0653">Protein transport</keyword>
<dbReference type="PANTHER" id="PTHR30625:SF3">
    <property type="entry name" value="TOL-PAL SYSTEM PROTEIN TOLQ"/>
    <property type="match status" value="1"/>
</dbReference>
<dbReference type="RefSeq" id="WP_176268097.1">
    <property type="nucleotide sequence ID" value="NZ_JABWGV010000005.1"/>
</dbReference>
<evidence type="ECO:0000256" key="8">
    <source>
        <dbReference type="ARBA" id="ARBA00023306"/>
    </source>
</evidence>
<protein>
    <submittedName>
        <fullName evidence="12">Protein TolQ</fullName>
    </submittedName>
</protein>
<evidence type="ECO:0000256" key="2">
    <source>
        <dbReference type="ARBA" id="ARBA00022475"/>
    </source>
</evidence>
<evidence type="ECO:0000256" key="4">
    <source>
        <dbReference type="ARBA" id="ARBA00022618"/>
    </source>
</evidence>
<keyword evidence="9" id="KW-0813">Transport</keyword>
<keyword evidence="2" id="KW-1003">Cell membrane</keyword>
<keyword evidence="6 10" id="KW-1133">Transmembrane helix</keyword>
<comment type="subcellular location">
    <subcellularLocation>
        <location evidence="1">Cell membrane</location>
        <topology evidence="1">Multi-pass membrane protein</topology>
    </subcellularLocation>
    <subcellularLocation>
        <location evidence="9">Membrane</location>
        <topology evidence="9">Multi-pass membrane protein</topology>
    </subcellularLocation>
</comment>
<dbReference type="GO" id="GO:0017038">
    <property type="term" value="P:protein import"/>
    <property type="evidence" value="ECO:0007669"/>
    <property type="project" value="TreeGrafter"/>
</dbReference>
<evidence type="ECO:0000256" key="10">
    <source>
        <dbReference type="SAM" id="Phobius"/>
    </source>
</evidence>
<feature type="transmembrane region" description="Helical" evidence="10">
    <location>
        <begin position="154"/>
        <end position="172"/>
    </location>
</feature>
<evidence type="ECO:0000256" key="7">
    <source>
        <dbReference type="ARBA" id="ARBA00023136"/>
    </source>
</evidence>
<evidence type="ECO:0000256" key="6">
    <source>
        <dbReference type="ARBA" id="ARBA00022989"/>
    </source>
</evidence>
<evidence type="ECO:0000256" key="9">
    <source>
        <dbReference type="RuleBase" id="RU004057"/>
    </source>
</evidence>
<dbReference type="GO" id="GO:0051301">
    <property type="term" value="P:cell division"/>
    <property type="evidence" value="ECO:0007669"/>
    <property type="project" value="UniProtKB-KW"/>
</dbReference>
<gene>
    <name evidence="12" type="primary">tolQ</name>
    <name evidence="12" type="ORF">HUV48_12300</name>
</gene>
<keyword evidence="3" id="KW-0997">Cell inner membrane</keyword>
<evidence type="ECO:0000256" key="1">
    <source>
        <dbReference type="ARBA" id="ARBA00004651"/>
    </source>
</evidence>
<dbReference type="Pfam" id="PF01618">
    <property type="entry name" value="MotA_ExbB"/>
    <property type="match status" value="1"/>
</dbReference>
<keyword evidence="13" id="KW-1185">Reference proteome</keyword>
<dbReference type="NCBIfam" id="TIGR02796">
    <property type="entry name" value="tolQ"/>
    <property type="match status" value="1"/>
</dbReference>
<dbReference type="InterPro" id="IPR050790">
    <property type="entry name" value="ExbB/TolQ_transport"/>
</dbReference>
<keyword evidence="8" id="KW-0131">Cell cycle</keyword>